<dbReference type="EMBL" id="CYKH01000894">
    <property type="protein sequence ID" value="CUG59829.1"/>
    <property type="molecule type" value="Genomic_DNA"/>
</dbReference>
<evidence type="ECO:0000313" key="1">
    <source>
        <dbReference type="EMBL" id="CUG45843.1"/>
    </source>
</evidence>
<organism evidence="1 3">
    <name type="scientific">Bodo saltans</name>
    <name type="common">Flagellated protozoan</name>
    <dbReference type="NCBI Taxonomy" id="75058"/>
    <lineage>
        <taxon>Eukaryota</taxon>
        <taxon>Discoba</taxon>
        <taxon>Euglenozoa</taxon>
        <taxon>Kinetoplastea</taxon>
        <taxon>Metakinetoplastina</taxon>
        <taxon>Eubodonida</taxon>
        <taxon>Bodonidae</taxon>
        <taxon>Bodo</taxon>
    </lineage>
</organism>
<feature type="non-terminal residue" evidence="1">
    <location>
        <position position="137"/>
    </location>
</feature>
<proteinExistence type="predicted"/>
<sequence>MNSSFNLDKTPQARTLPPLLSSSSIQTRALETSITSKSSADELAECLAIRCIAGDIIPLVNVIKDYEKRISELEHENVSRLTAVMESETLRKSLTKEKSAAAETKRQLEVMIFRSTYDLNCKLTEDTVPDNGALTID</sequence>
<protein>
    <submittedName>
        <fullName evidence="1">Uncharacterized protein</fullName>
    </submittedName>
</protein>
<evidence type="ECO:0000313" key="2">
    <source>
        <dbReference type="EMBL" id="CUG59829.1"/>
    </source>
</evidence>
<dbReference type="EMBL" id="CYKH01000823">
    <property type="protein sequence ID" value="CUG45843.1"/>
    <property type="molecule type" value="Genomic_DNA"/>
</dbReference>
<dbReference type="Proteomes" id="UP000051952">
    <property type="component" value="Unassembled WGS sequence"/>
</dbReference>
<gene>
    <name evidence="1" type="ORF">BSAL_79685</name>
    <name evidence="2" type="ORF">BSAL_81920</name>
</gene>
<dbReference type="AlphaFoldDB" id="A0A0S4J197"/>
<name>A0A0S4J197_BODSA</name>
<evidence type="ECO:0000313" key="3">
    <source>
        <dbReference type="Proteomes" id="UP000051952"/>
    </source>
</evidence>
<dbReference type="VEuPathDB" id="TriTrypDB:BSAL_81920"/>
<accession>A0A0S4J197</accession>
<reference evidence="3" key="2">
    <citation type="submission" date="2015-09" db="EMBL/GenBank/DDBJ databases">
        <authorList>
            <consortium name="Pathogen Informatics"/>
        </authorList>
    </citation>
    <scope>NUCLEOTIDE SEQUENCE [LARGE SCALE GENOMIC DNA]</scope>
    <source>
        <strain evidence="3">Lake Konstanz</strain>
    </source>
</reference>
<reference evidence="1" key="1">
    <citation type="submission" date="2015-09" db="EMBL/GenBank/DDBJ databases">
        <authorList>
            <person name="Jackson K.R."/>
            <person name="Lunt B.L."/>
            <person name="Fisher J.N.B."/>
            <person name="Gardner A.V."/>
            <person name="Bailey M.E."/>
            <person name="Deus L.M."/>
            <person name="Earl A.S."/>
            <person name="Gibby P.D."/>
            <person name="Hartmann K.A."/>
            <person name="Liu J.E."/>
            <person name="Manci A.M."/>
            <person name="Nielsen D.A."/>
            <person name="Solomon M.B."/>
            <person name="Breakwell D.P."/>
            <person name="Burnett S.H."/>
            <person name="Grose J.H."/>
        </authorList>
    </citation>
    <scope>NUCLEOTIDE SEQUENCE [LARGE SCALE GENOMIC DNA]</scope>
    <source>
        <strain evidence="1">Lake Konstanz</strain>
    </source>
</reference>
<dbReference type="VEuPathDB" id="TriTrypDB:BSAL_79685"/>
<keyword evidence="3" id="KW-1185">Reference proteome</keyword>